<dbReference type="STRING" id="551995.SAMN05192574_11863"/>
<dbReference type="RefSeq" id="WP_143065316.1">
    <property type="nucleotide sequence ID" value="NZ_FOCL01000018.1"/>
</dbReference>
<reference evidence="2" key="1">
    <citation type="submission" date="2016-10" db="EMBL/GenBank/DDBJ databases">
        <authorList>
            <person name="Varghese N."/>
            <person name="Submissions S."/>
        </authorList>
    </citation>
    <scope>NUCLEOTIDE SEQUENCE [LARGE SCALE GENOMIC DNA]</scope>
    <source>
        <strain evidence="2">Gh-48</strain>
    </source>
</reference>
<evidence type="ECO:0000313" key="2">
    <source>
        <dbReference type="Proteomes" id="UP000198942"/>
    </source>
</evidence>
<name>A0A1H8U7V7_9SPHI</name>
<accession>A0A1H8U7V7</accession>
<dbReference type="OrthoDB" id="969612at2"/>
<dbReference type="Proteomes" id="UP000198942">
    <property type="component" value="Unassembled WGS sequence"/>
</dbReference>
<protein>
    <submittedName>
        <fullName evidence="1">Uncharacterized protein</fullName>
    </submittedName>
</protein>
<gene>
    <name evidence="1" type="ORF">SAMN05192574_11863</name>
</gene>
<keyword evidence="2" id="KW-1185">Reference proteome</keyword>
<sequence length="124" mass="14440">MQPLRILNNVQKARLLHNLLNEEIPAFLAYLNELTETVLNNREQIAADWKDQFFGVEFWFGLAEDVQRIMAKYTRDLYKSPNVFADQLFDGYTAIFCAHALTQYVAQAKHSDPKFKPAVELLFQ</sequence>
<evidence type="ECO:0000313" key="1">
    <source>
        <dbReference type="EMBL" id="SEO99166.1"/>
    </source>
</evidence>
<proteinExistence type="predicted"/>
<dbReference type="AlphaFoldDB" id="A0A1H8U7V7"/>
<dbReference type="EMBL" id="FOCL01000018">
    <property type="protein sequence ID" value="SEO99166.1"/>
    <property type="molecule type" value="Genomic_DNA"/>
</dbReference>
<organism evidence="1 2">
    <name type="scientific">Mucilaginibacter gossypiicola</name>
    <dbReference type="NCBI Taxonomy" id="551995"/>
    <lineage>
        <taxon>Bacteria</taxon>
        <taxon>Pseudomonadati</taxon>
        <taxon>Bacteroidota</taxon>
        <taxon>Sphingobacteriia</taxon>
        <taxon>Sphingobacteriales</taxon>
        <taxon>Sphingobacteriaceae</taxon>
        <taxon>Mucilaginibacter</taxon>
    </lineage>
</organism>